<sequence length="308" mass="35803">MNLLIIKLVMKMTMSEYNRFENIVERFINPLPLSKGDSNERLCIYIVDSKEVKDEVKKKFFFNNPKKLDEVVLFLDVPNRIRIGKLICGLTNKDIIESFPTLGGSNSGGMLSRIFKYGDSDSDTDTDTDVVSMSEIPYRFMISIMTEIPPIYFLDENNSKNVVDEFWEYSALNVKLIKLNELDEVLISGCQDALKKLRENISYKKLIYPFVVIYENNKIYINVHYQRDLYEIRILAPTGQVQFKRIIQSISSTKPMAYYYSPTILRGYSTKICFIGTYKNDPKKLLEHITEISLLTSVYFFNKPPHGF</sequence>
<comment type="caution">
    <text evidence="1">The sequence shown here is derived from an EMBL/GenBank/DDBJ whole genome shotgun (WGS) entry which is preliminary data.</text>
</comment>
<evidence type="ECO:0000313" key="2">
    <source>
        <dbReference type="Proteomes" id="UP000186666"/>
    </source>
</evidence>
<keyword evidence="2" id="KW-1185">Reference proteome</keyword>
<protein>
    <submittedName>
        <fullName evidence="1">Uncharacterized protein</fullName>
    </submittedName>
</protein>
<accession>A0ABY1KE79</accession>
<dbReference type="Proteomes" id="UP000186666">
    <property type="component" value="Unassembled WGS sequence"/>
</dbReference>
<dbReference type="RefSeq" id="WP_068579786.1">
    <property type="nucleotide sequence ID" value="NZ_JARLKF010000026.1"/>
</dbReference>
<reference evidence="1 2" key="1">
    <citation type="submission" date="2017-01" db="EMBL/GenBank/DDBJ databases">
        <authorList>
            <person name="Varghese N."/>
            <person name="Submissions S."/>
        </authorList>
    </citation>
    <scope>NUCLEOTIDE SEQUENCE [LARGE SCALE GENOMIC DNA]</scope>
    <source>
        <strain evidence="1 2">ATCC 23464</strain>
    </source>
</reference>
<evidence type="ECO:0000313" key="1">
    <source>
        <dbReference type="EMBL" id="SIR69889.1"/>
    </source>
</evidence>
<dbReference type="EMBL" id="FTNK01000036">
    <property type="protein sequence ID" value="SIR69889.1"/>
    <property type="molecule type" value="Genomic_DNA"/>
</dbReference>
<proteinExistence type="predicted"/>
<gene>
    <name evidence="1" type="ORF">SAMN05421578_13610</name>
</gene>
<name>A0ABY1KE79_9BACL</name>
<organism evidence="1 2">
    <name type="scientific">Paenibacillus macquariensis</name>
    <dbReference type="NCBI Taxonomy" id="948756"/>
    <lineage>
        <taxon>Bacteria</taxon>
        <taxon>Bacillati</taxon>
        <taxon>Bacillota</taxon>
        <taxon>Bacilli</taxon>
        <taxon>Bacillales</taxon>
        <taxon>Paenibacillaceae</taxon>
        <taxon>Paenibacillus</taxon>
    </lineage>
</organism>